<protein>
    <submittedName>
        <fullName evidence="2">M28 family peptidase</fullName>
    </submittedName>
</protein>
<dbReference type="InterPro" id="IPR007484">
    <property type="entry name" value="Peptidase_M28"/>
</dbReference>
<dbReference type="PANTHER" id="PTHR12147">
    <property type="entry name" value="METALLOPEPTIDASE M28 FAMILY MEMBER"/>
    <property type="match status" value="1"/>
</dbReference>
<dbReference type="Proteomes" id="UP000585050">
    <property type="component" value="Unassembled WGS sequence"/>
</dbReference>
<dbReference type="InterPro" id="IPR045175">
    <property type="entry name" value="M28_fam"/>
</dbReference>
<dbReference type="EMBL" id="JABAIL010000001">
    <property type="protein sequence ID" value="NLR90168.1"/>
    <property type="molecule type" value="Genomic_DNA"/>
</dbReference>
<evidence type="ECO:0000259" key="1">
    <source>
        <dbReference type="Pfam" id="PF04389"/>
    </source>
</evidence>
<dbReference type="Pfam" id="PF04389">
    <property type="entry name" value="Peptidase_M28"/>
    <property type="match status" value="1"/>
</dbReference>
<dbReference type="Gene3D" id="3.40.630.10">
    <property type="entry name" value="Zn peptidases"/>
    <property type="match status" value="1"/>
</dbReference>
<organism evidence="2 3">
    <name type="scientific">Flammeovirga agarivorans</name>
    <dbReference type="NCBI Taxonomy" id="2726742"/>
    <lineage>
        <taxon>Bacteria</taxon>
        <taxon>Pseudomonadati</taxon>
        <taxon>Bacteroidota</taxon>
        <taxon>Cytophagia</taxon>
        <taxon>Cytophagales</taxon>
        <taxon>Flammeovirgaceae</taxon>
        <taxon>Flammeovirga</taxon>
    </lineage>
</organism>
<dbReference type="GO" id="GO:0008235">
    <property type="term" value="F:metalloexopeptidase activity"/>
    <property type="evidence" value="ECO:0007669"/>
    <property type="project" value="InterPro"/>
</dbReference>
<reference evidence="2 3" key="1">
    <citation type="submission" date="2020-04" db="EMBL/GenBank/DDBJ databases">
        <title>Flammeovirga sp. SR4, a novel species isolated from seawater.</title>
        <authorList>
            <person name="Wang X."/>
        </authorList>
    </citation>
    <scope>NUCLEOTIDE SEQUENCE [LARGE SCALE GENOMIC DNA]</scope>
    <source>
        <strain evidence="2 3">SR4</strain>
    </source>
</reference>
<dbReference type="PANTHER" id="PTHR12147:SF26">
    <property type="entry name" value="PEPTIDASE M28 DOMAIN-CONTAINING PROTEIN"/>
    <property type="match status" value="1"/>
</dbReference>
<comment type="caution">
    <text evidence="2">The sequence shown here is derived from an EMBL/GenBank/DDBJ whole genome shotgun (WGS) entry which is preliminary data.</text>
</comment>
<sequence>MLVTFLISLLILFLLVISIGIYTVYMPTFNTTFNQELANTITPDHTLLRKHVEALCSTSEYRNYKNKGAQKEATDYIHTTFEEYGYEVKLQEFEAAGDKYINLIAFYGDPNLPRVVVGAHYDTFGDQHGADDNASGIAGVLEIARLLQLHNPNIDFCVELVAYANEERPFFTTKGMGSYIHAQKNYKDNIDMLLMVCLEMIGYFDDSKNSQSYPISSLNMLYPKEANFIALVGNLDNHNTVKKFKRGLQLTSKVPTYSINAPSSIRGLANSDHRNYWNFKQNALMVTDTSYFRNPHYHLKSDLPETLNFQKMSEVVKGTFFAITEITR</sequence>
<dbReference type="GO" id="GO:0006508">
    <property type="term" value="P:proteolysis"/>
    <property type="evidence" value="ECO:0007669"/>
    <property type="project" value="InterPro"/>
</dbReference>
<feature type="domain" description="Peptidase M28" evidence="1">
    <location>
        <begin position="112"/>
        <end position="314"/>
    </location>
</feature>
<accession>A0A7X8XUA5</accession>
<evidence type="ECO:0000313" key="2">
    <source>
        <dbReference type="EMBL" id="NLR90168.1"/>
    </source>
</evidence>
<proteinExistence type="predicted"/>
<dbReference type="SUPFAM" id="SSF53187">
    <property type="entry name" value="Zn-dependent exopeptidases"/>
    <property type="match status" value="1"/>
</dbReference>
<keyword evidence="3" id="KW-1185">Reference proteome</keyword>
<dbReference type="AlphaFoldDB" id="A0A7X8XUA5"/>
<name>A0A7X8XUA5_9BACT</name>
<gene>
    <name evidence="2" type="ORF">HGP29_03075</name>
</gene>
<evidence type="ECO:0000313" key="3">
    <source>
        <dbReference type="Proteomes" id="UP000585050"/>
    </source>
</evidence>